<dbReference type="InterPro" id="IPR036640">
    <property type="entry name" value="ABC1_TM_sf"/>
</dbReference>
<dbReference type="AlphaFoldDB" id="A0A108CQ41"/>
<dbReference type="Gene3D" id="1.20.1560.10">
    <property type="entry name" value="ABC transporter type 1, transmembrane domain"/>
    <property type="match status" value="1"/>
</dbReference>
<dbReference type="EMBL" id="LPLU01000052">
    <property type="protein sequence ID" value="KWK78857.1"/>
    <property type="molecule type" value="Genomic_DNA"/>
</dbReference>
<accession>A0A108CQ41</accession>
<keyword evidence="4" id="KW-0997">Cell inner membrane</keyword>
<protein>
    <recommendedName>
        <fullName evidence="13">Cyclolysin secretion/processing ATP-binding protein CyaB</fullName>
    </recommendedName>
</protein>
<dbReference type="InterPro" id="IPR005074">
    <property type="entry name" value="Peptidase_C39"/>
</dbReference>
<evidence type="ECO:0000259" key="16">
    <source>
        <dbReference type="PROSITE" id="PS50929"/>
    </source>
</evidence>
<feature type="transmembrane region" description="Helical" evidence="14">
    <location>
        <begin position="285"/>
        <end position="305"/>
    </location>
</feature>
<sequence>MSILNALRFGWGRRLPVILQTQAAECGLACVGMVAGYFGHDIDMMHLRQRFNTSLKGATLGDVMRIAQRLGLASRALRLELDELGQLRRPCILHWEMSHFVVLKRVERDHVVIHDPARGARKVPMDEVSRCFTGVALELLPTAGFERKRERESISMLQLIGSVLGVRSAFVQVLTLSVALELFGILMPFYMQWVMDHVLVSSDRDLLAMLGIGFAMVALFQTAITALRSWVVTWFSSLLSVQWSANVCAHLLRLPMAYFEQRHIGDVVSRFGAVGTIQNTLTSRFVGTLLDGVMAVVTLGMLFFYNRTLTWLVIALFVVYALLRALAYRPFRQANEDQIVYAARTQTQLLESIRGVQAIKLANKQDERVAIYANTMVETANKGIVIQRLSIGFSAVHGLVSSLGRVALIWLAARQVIDGSFSAGMLVAYISFADQFVGRGSGLIDALIEFRMLRLHGERLADIVLTEVEADMEGSVAHMPSTQREAPPAISVRNLRYRYAEGEPWVLDGCSFDIAAGESVAIIGPSGQGKTTLAKLLLGLLDPHEGTIAVDGVDIRRLGLQHYRDRIGCVMQDDILFAGSIADNICFFDLDPDLARIEEAARLAQIHDDIAAMPMGYQSLVGDMGSSLSGGQCQRVLLARALYRRPDILVLDEATSHLDVARELAINEAVGAMPITRILIAHRPETIRSAERALLLENGRATFVPVAIATA</sequence>
<dbReference type="InterPro" id="IPR033838">
    <property type="entry name" value="CvaB_peptidase"/>
</dbReference>
<keyword evidence="2" id="KW-0813">Transport</keyword>
<dbReference type="RefSeq" id="WP_060234158.1">
    <property type="nucleotide sequence ID" value="NZ_LPLU01000052.1"/>
</dbReference>
<dbReference type="InterPro" id="IPR003439">
    <property type="entry name" value="ABC_transporter-like_ATP-bd"/>
</dbReference>
<dbReference type="PANTHER" id="PTHR24221:SF606">
    <property type="entry name" value="COLICIN V SECRETION-PROCESSING ATP-BINDING PROTEIN"/>
    <property type="match status" value="1"/>
</dbReference>
<dbReference type="PROSITE" id="PS50990">
    <property type="entry name" value="PEPTIDASE_C39"/>
    <property type="match status" value="1"/>
</dbReference>
<dbReference type="PROSITE" id="PS50893">
    <property type="entry name" value="ABC_TRANSPORTER_2"/>
    <property type="match status" value="1"/>
</dbReference>
<evidence type="ECO:0000256" key="8">
    <source>
        <dbReference type="ARBA" id="ARBA00022840"/>
    </source>
</evidence>
<dbReference type="GO" id="GO:0140359">
    <property type="term" value="F:ABC-type transporter activity"/>
    <property type="evidence" value="ECO:0007669"/>
    <property type="project" value="InterPro"/>
</dbReference>
<dbReference type="PROSITE" id="PS50929">
    <property type="entry name" value="ABC_TM1F"/>
    <property type="match status" value="1"/>
</dbReference>
<dbReference type="Gene3D" id="3.40.50.300">
    <property type="entry name" value="P-loop containing nucleotide triphosphate hydrolases"/>
    <property type="match status" value="1"/>
</dbReference>
<dbReference type="InterPro" id="IPR017871">
    <property type="entry name" value="ABC_transporter-like_CS"/>
</dbReference>
<evidence type="ECO:0000256" key="9">
    <source>
        <dbReference type="ARBA" id="ARBA00022989"/>
    </source>
</evidence>
<keyword evidence="9 14" id="KW-1133">Transmembrane helix</keyword>
<dbReference type="Pfam" id="PF03412">
    <property type="entry name" value="Peptidase_C39"/>
    <property type="match status" value="1"/>
</dbReference>
<feature type="transmembrane region" description="Helical" evidence="14">
    <location>
        <begin position="311"/>
        <end position="328"/>
    </location>
</feature>
<dbReference type="GO" id="GO:0006508">
    <property type="term" value="P:proteolysis"/>
    <property type="evidence" value="ECO:0007669"/>
    <property type="project" value="InterPro"/>
</dbReference>
<comment type="caution">
    <text evidence="18">The sequence shown here is derived from an EMBL/GenBank/DDBJ whole genome shotgun (WGS) entry which is preliminary data.</text>
</comment>
<proteinExistence type="inferred from homology"/>
<evidence type="ECO:0000256" key="14">
    <source>
        <dbReference type="SAM" id="Phobius"/>
    </source>
</evidence>
<dbReference type="CDD" id="cd18567">
    <property type="entry name" value="ABC_6TM_CvaB_RaxB_like"/>
    <property type="match status" value="1"/>
</dbReference>
<dbReference type="InterPro" id="IPR011527">
    <property type="entry name" value="ABC1_TM_dom"/>
</dbReference>
<comment type="similarity">
    <text evidence="12">Belongs to the ABC transporter superfamily. Cyclolysin exporter (TC 3.A.1.109.2) family.</text>
</comment>
<evidence type="ECO:0000256" key="5">
    <source>
        <dbReference type="ARBA" id="ARBA00022692"/>
    </source>
</evidence>
<name>A0A108CQ41_9BURK</name>
<feature type="transmembrane region" description="Helical" evidence="14">
    <location>
        <begin position="206"/>
        <end position="227"/>
    </location>
</feature>
<feature type="transmembrane region" description="Helical" evidence="14">
    <location>
        <begin position="157"/>
        <end position="186"/>
    </location>
</feature>
<feature type="domain" description="ABC transporter" evidence="15">
    <location>
        <begin position="490"/>
        <end position="708"/>
    </location>
</feature>
<evidence type="ECO:0000259" key="17">
    <source>
        <dbReference type="PROSITE" id="PS50990"/>
    </source>
</evidence>
<feature type="domain" description="Peptidase C39" evidence="17">
    <location>
        <begin position="20"/>
        <end position="139"/>
    </location>
</feature>
<dbReference type="GO" id="GO:0016887">
    <property type="term" value="F:ATP hydrolysis activity"/>
    <property type="evidence" value="ECO:0007669"/>
    <property type="project" value="InterPro"/>
</dbReference>
<evidence type="ECO:0000256" key="13">
    <source>
        <dbReference type="ARBA" id="ARBA00072252"/>
    </source>
</evidence>
<evidence type="ECO:0000256" key="11">
    <source>
        <dbReference type="ARBA" id="ARBA00055355"/>
    </source>
</evidence>
<keyword evidence="10 14" id="KW-0472">Membrane</keyword>
<dbReference type="SMART" id="SM00382">
    <property type="entry name" value="AAA"/>
    <property type="match status" value="1"/>
</dbReference>
<feature type="domain" description="ABC transmembrane type-1" evidence="16">
    <location>
        <begin position="173"/>
        <end position="452"/>
    </location>
</feature>
<keyword evidence="3" id="KW-1003">Cell membrane</keyword>
<evidence type="ECO:0000256" key="6">
    <source>
        <dbReference type="ARBA" id="ARBA00022735"/>
    </source>
</evidence>
<keyword evidence="8" id="KW-0067">ATP-binding</keyword>
<gene>
    <name evidence="18" type="ORF">WM16_00300</name>
</gene>
<organism evidence="18 19">
    <name type="scientific">Burkholderia ubonensis</name>
    <dbReference type="NCBI Taxonomy" id="101571"/>
    <lineage>
        <taxon>Bacteria</taxon>
        <taxon>Pseudomonadati</taxon>
        <taxon>Pseudomonadota</taxon>
        <taxon>Betaproteobacteria</taxon>
        <taxon>Burkholderiales</taxon>
        <taxon>Burkholderiaceae</taxon>
        <taxon>Burkholderia</taxon>
        <taxon>Burkholderia cepacia complex</taxon>
    </lineage>
</organism>
<dbReference type="InterPro" id="IPR003593">
    <property type="entry name" value="AAA+_ATPase"/>
</dbReference>
<keyword evidence="5 14" id="KW-0812">Transmembrane</keyword>
<dbReference type="PROSITE" id="PS00211">
    <property type="entry name" value="ABC_TRANSPORTER_1"/>
    <property type="match status" value="1"/>
</dbReference>
<keyword evidence="6" id="KW-0354">Hemolysis</keyword>
<dbReference type="Proteomes" id="UP000065504">
    <property type="component" value="Unassembled WGS sequence"/>
</dbReference>
<dbReference type="GO" id="GO:0005886">
    <property type="term" value="C:plasma membrane"/>
    <property type="evidence" value="ECO:0007669"/>
    <property type="project" value="UniProtKB-SubCell"/>
</dbReference>
<keyword evidence="6" id="KW-0204">Cytolysis</keyword>
<evidence type="ECO:0000256" key="3">
    <source>
        <dbReference type="ARBA" id="ARBA00022475"/>
    </source>
</evidence>
<dbReference type="Pfam" id="PF00005">
    <property type="entry name" value="ABC_tran"/>
    <property type="match status" value="1"/>
</dbReference>
<evidence type="ECO:0000256" key="7">
    <source>
        <dbReference type="ARBA" id="ARBA00022741"/>
    </source>
</evidence>
<dbReference type="SUPFAM" id="SSF90123">
    <property type="entry name" value="ABC transporter transmembrane region"/>
    <property type="match status" value="1"/>
</dbReference>
<dbReference type="CDD" id="cd02419">
    <property type="entry name" value="Peptidase_C39C"/>
    <property type="match status" value="1"/>
</dbReference>
<dbReference type="Pfam" id="PF00664">
    <property type="entry name" value="ABC_membrane"/>
    <property type="match status" value="1"/>
</dbReference>
<dbReference type="SUPFAM" id="SSF52540">
    <property type="entry name" value="P-loop containing nucleoside triphosphate hydrolases"/>
    <property type="match status" value="1"/>
</dbReference>
<comment type="function">
    <text evidence="11">Involved in the export of calmodulin-sensitive adenylate cyclase-hemolysin (cyclolysin).</text>
</comment>
<reference evidence="18 19" key="1">
    <citation type="submission" date="2015-11" db="EMBL/GenBank/DDBJ databases">
        <title>Expanding the genomic diversity of Burkholderia species for the development of highly accurate diagnostics.</title>
        <authorList>
            <person name="Sahl J."/>
            <person name="Keim P."/>
            <person name="Wagner D."/>
        </authorList>
    </citation>
    <scope>NUCLEOTIDE SEQUENCE [LARGE SCALE GENOMIC DNA]</scope>
    <source>
        <strain evidence="18 19">MSMB782WGS</strain>
    </source>
</reference>
<dbReference type="InterPro" id="IPR039421">
    <property type="entry name" value="Type_1_exporter"/>
</dbReference>
<evidence type="ECO:0000259" key="15">
    <source>
        <dbReference type="PROSITE" id="PS50893"/>
    </source>
</evidence>
<dbReference type="InterPro" id="IPR027417">
    <property type="entry name" value="P-loop_NTPase"/>
</dbReference>
<dbReference type="GO" id="GO:0034040">
    <property type="term" value="F:ATPase-coupled lipid transmembrane transporter activity"/>
    <property type="evidence" value="ECO:0007669"/>
    <property type="project" value="TreeGrafter"/>
</dbReference>
<evidence type="ECO:0000256" key="4">
    <source>
        <dbReference type="ARBA" id="ARBA00022519"/>
    </source>
</evidence>
<evidence type="ECO:0000256" key="10">
    <source>
        <dbReference type="ARBA" id="ARBA00023136"/>
    </source>
</evidence>
<keyword evidence="7" id="KW-0547">Nucleotide-binding</keyword>
<dbReference type="FunFam" id="3.40.50.300:FF:000299">
    <property type="entry name" value="ABC transporter ATP-binding protein/permease"/>
    <property type="match status" value="1"/>
</dbReference>
<dbReference type="Gene3D" id="3.90.70.10">
    <property type="entry name" value="Cysteine proteinases"/>
    <property type="match status" value="1"/>
</dbReference>
<evidence type="ECO:0000313" key="19">
    <source>
        <dbReference type="Proteomes" id="UP000065504"/>
    </source>
</evidence>
<dbReference type="GO" id="GO:0031640">
    <property type="term" value="P:killing of cells of another organism"/>
    <property type="evidence" value="ECO:0007669"/>
    <property type="project" value="UniProtKB-KW"/>
</dbReference>
<evidence type="ECO:0000313" key="18">
    <source>
        <dbReference type="EMBL" id="KWK78857.1"/>
    </source>
</evidence>
<comment type="subcellular location">
    <subcellularLocation>
        <location evidence="1">Cell membrane</location>
        <topology evidence="1">Multi-pass membrane protein</topology>
    </subcellularLocation>
</comment>
<evidence type="ECO:0000256" key="12">
    <source>
        <dbReference type="ARBA" id="ARBA00061173"/>
    </source>
</evidence>
<dbReference type="GO" id="GO:0008234">
    <property type="term" value="F:cysteine-type peptidase activity"/>
    <property type="evidence" value="ECO:0007669"/>
    <property type="project" value="InterPro"/>
</dbReference>
<dbReference type="GO" id="GO:0005524">
    <property type="term" value="F:ATP binding"/>
    <property type="evidence" value="ECO:0007669"/>
    <property type="project" value="UniProtKB-KW"/>
</dbReference>
<evidence type="ECO:0000256" key="1">
    <source>
        <dbReference type="ARBA" id="ARBA00004651"/>
    </source>
</evidence>
<evidence type="ECO:0000256" key="2">
    <source>
        <dbReference type="ARBA" id="ARBA00022448"/>
    </source>
</evidence>
<dbReference type="PANTHER" id="PTHR24221">
    <property type="entry name" value="ATP-BINDING CASSETTE SUB-FAMILY B"/>
    <property type="match status" value="1"/>
</dbReference>